<dbReference type="Pfam" id="PF03704">
    <property type="entry name" value="BTAD"/>
    <property type="match status" value="1"/>
</dbReference>
<dbReference type="GO" id="GO:0003677">
    <property type="term" value="F:DNA binding"/>
    <property type="evidence" value="ECO:0007669"/>
    <property type="project" value="UniProtKB-KW"/>
</dbReference>
<proteinExistence type="inferred from homology"/>
<evidence type="ECO:0000256" key="1">
    <source>
        <dbReference type="ARBA" id="ARBA00005820"/>
    </source>
</evidence>
<gene>
    <name evidence="6" type="ORF">E1288_44180</name>
</gene>
<comment type="similarity">
    <text evidence="1">Belongs to the AfsR/DnrI/RedD regulatory family.</text>
</comment>
<dbReference type="GO" id="GO:0006355">
    <property type="term" value="P:regulation of DNA-templated transcription"/>
    <property type="evidence" value="ECO:0007669"/>
    <property type="project" value="InterPro"/>
</dbReference>
<dbReference type="InterPro" id="IPR001867">
    <property type="entry name" value="OmpR/PhoB-type_DNA-bd"/>
</dbReference>
<keyword evidence="7" id="KW-1185">Reference proteome</keyword>
<dbReference type="EMBL" id="SMKW01000140">
    <property type="protein sequence ID" value="TDD34628.1"/>
    <property type="molecule type" value="Genomic_DNA"/>
</dbReference>
<evidence type="ECO:0000256" key="2">
    <source>
        <dbReference type="ARBA" id="ARBA00023015"/>
    </source>
</evidence>
<comment type="caution">
    <text evidence="6">The sequence shown here is derived from an EMBL/GenBank/DDBJ whole genome shotgun (WGS) entry which is preliminary data.</text>
</comment>
<dbReference type="InterPro" id="IPR051677">
    <property type="entry name" value="AfsR-DnrI-RedD_regulator"/>
</dbReference>
<keyword evidence="3" id="KW-0238">DNA-binding</keyword>
<dbReference type="PANTHER" id="PTHR35807">
    <property type="entry name" value="TRANSCRIPTIONAL REGULATOR REDD-RELATED"/>
    <property type="match status" value="1"/>
</dbReference>
<dbReference type="InterPro" id="IPR036388">
    <property type="entry name" value="WH-like_DNA-bd_sf"/>
</dbReference>
<evidence type="ECO:0000256" key="4">
    <source>
        <dbReference type="ARBA" id="ARBA00023163"/>
    </source>
</evidence>
<protein>
    <recommendedName>
        <fullName evidence="5">OmpR/PhoB-type domain-containing protein</fullName>
    </recommendedName>
</protein>
<dbReference type="InterPro" id="IPR016032">
    <property type="entry name" value="Sig_transdc_resp-reg_C-effctor"/>
</dbReference>
<dbReference type="Gene3D" id="1.25.40.10">
    <property type="entry name" value="Tetratricopeptide repeat domain"/>
    <property type="match status" value="1"/>
</dbReference>
<dbReference type="AlphaFoldDB" id="A0A4R4XSW7"/>
<dbReference type="InterPro" id="IPR005158">
    <property type="entry name" value="BTAD"/>
</dbReference>
<dbReference type="InterPro" id="IPR011990">
    <property type="entry name" value="TPR-like_helical_dom_sf"/>
</dbReference>
<dbReference type="SMART" id="SM00862">
    <property type="entry name" value="Trans_reg_C"/>
    <property type="match status" value="1"/>
</dbReference>
<dbReference type="Proteomes" id="UP000294947">
    <property type="component" value="Unassembled WGS sequence"/>
</dbReference>
<accession>A0A4R4XSW7</accession>
<evidence type="ECO:0000313" key="6">
    <source>
        <dbReference type="EMBL" id="TDD34628.1"/>
    </source>
</evidence>
<feature type="domain" description="OmpR/PhoB-type" evidence="5">
    <location>
        <begin position="16"/>
        <end position="89"/>
    </location>
</feature>
<evidence type="ECO:0000256" key="3">
    <source>
        <dbReference type="ARBA" id="ARBA00023125"/>
    </source>
</evidence>
<keyword evidence="2" id="KW-0805">Transcription regulation</keyword>
<dbReference type="SUPFAM" id="SSF46894">
    <property type="entry name" value="C-terminal effector domain of the bipartite response regulators"/>
    <property type="match status" value="1"/>
</dbReference>
<evidence type="ECO:0000259" key="5">
    <source>
        <dbReference type="SMART" id="SM00862"/>
    </source>
</evidence>
<organism evidence="6 7">
    <name type="scientific">Saccharopolyspora elongata</name>
    <dbReference type="NCBI Taxonomy" id="2530387"/>
    <lineage>
        <taxon>Bacteria</taxon>
        <taxon>Bacillati</taxon>
        <taxon>Actinomycetota</taxon>
        <taxon>Actinomycetes</taxon>
        <taxon>Pseudonocardiales</taxon>
        <taxon>Pseudonocardiaceae</taxon>
        <taxon>Saccharopolyspora</taxon>
    </lineage>
</organism>
<name>A0A4R4XSW7_9PSEU</name>
<dbReference type="GO" id="GO:0000160">
    <property type="term" value="P:phosphorelay signal transduction system"/>
    <property type="evidence" value="ECO:0007669"/>
    <property type="project" value="InterPro"/>
</dbReference>
<dbReference type="PANTHER" id="PTHR35807:SF1">
    <property type="entry name" value="TRANSCRIPTIONAL REGULATOR REDD"/>
    <property type="match status" value="1"/>
</dbReference>
<evidence type="ECO:0000313" key="7">
    <source>
        <dbReference type="Proteomes" id="UP000294947"/>
    </source>
</evidence>
<dbReference type="Gene3D" id="1.10.10.10">
    <property type="entry name" value="Winged helix-like DNA-binding domain superfamily/Winged helix DNA-binding domain"/>
    <property type="match status" value="1"/>
</dbReference>
<reference evidence="6 7" key="1">
    <citation type="submission" date="2019-03" db="EMBL/GenBank/DDBJ databases">
        <title>Draft genome sequences of novel Actinobacteria.</title>
        <authorList>
            <person name="Sahin N."/>
            <person name="Ay H."/>
            <person name="Saygin H."/>
        </authorList>
    </citation>
    <scope>NUCLEOTIDE SEQUENCE [LARGE SCALE GENOMIC DNA]</scope>
    <source>
        <strain evidence="6 7">7K502</strain>
    </source>
</reference>
<sequence length="192" mass="21137">MLFEVLGPVRLARDGGAAVAVPGELRRRLLAMLLARANEPVSADALVRALWPDRAAADRRARLQLQVHRLRGLLDDPGRLGFGPDGYWLRVLPGELDADRFGALLDEAERSDDPRHGAALIRESLALWRGEPYQGVDVADLRGEVQRLVERRLAAFEELYAAEIRCDRHAAIVGELADSPDGIRCGNGCTRC</sequence>
<dbReference type="Pfam" id="PF00486">
    <property type="entry name" value="Trans_reg_C"/>
    <property type="match status" value="1"/>
</dbReference>
<keyword evidence="4" id="KW-0804">Transcription</keyword>